<evidence type="ECO:0000313" key="3">
    <source>
        <dbReference type="Proteomes" id="UP001165542"/>
    </source>
</evidence>
<organism evidence="2 3">
    <name type="scientific">Halomonas dongshanensis</name>
    <dbReference type="NCBI Taxonomy" id="2890835"/>
    <lineage>
        <taxon>Bacteria</taxon>
        <taxon>Pseudomonadati</taxon>
        <taxon>Pseudomonadota</taxon>
        <taxon>Gammaproteobacteria</taxon>
        <taxon>Oceanospirillales</taxon>
        <taxon>Halomonadaceae</taxon>
        <taxon>Halomonas</taxon>
    </lineage>
</organism>
<gene>
    <name evidence="2" type="ORF">LLY24_15880</name>
</gene>
<proteinExistence type="predicted"/>
<dbReference type="SUPFAM" id="SSF47090">
    <property type="entry name" value="PGBD-like"/>
    <property type="match status" value="1"/>
</dbReference>
<accession>A0ABT2EGV3</accession>
<dbReference type="InterPro" id="IPR036366">
    <property type="entry name" value="PGBDSf"/>
</dbReference>
<dbReference type="RefSeq" id="WP_259037292.1">
    <property type="nucleotide sequence ID" value="NZ_JAJISC010000008.1"/>
</dbReference>
<protein>
    <submittedName>
        <fullName evidence="2">Peptidoglycan-binding protein</fullName>
    </submittedName>
</protein>
<sequence>MTVTPAALPEPRYFPLSRLACRGARRVLRAPLPWAVAAGLLSLPAVAQSLDETLAQIQPGQCWAVGAVNPRPMRETVEIQIKDQQATIEVTPAEIEQGYKRVETREGTLTYRIEPPTYRTVEEQVMTRPPVERFEVVPAVFEEQIRTVVVEGERRSLESCQAGGYSNNMSFCVQEHPAREERVPVQVMVSPETTRVVVEPAEYTTVTRQVIDQPARVIEIWNEPEEELVAAEDIVAPARTSQSFLPREVRRLERVDYQGTPELQMRQAVCDGDITPMLVEDIQTALRQYGLLTGPIDGRLGPQTLGALREFQGQRGLVQAGLTFESLESLSIAVP</sequence>
<keyword evidence="3" id="KW-1185">Reference proteome</keyword>
<dbReference type="InterPro" id="IPR002477">
    <property type="entry name" value="Peptidoglycan-bd-like"/>
</dbReference>
<feature type="domain" description="Peptidoglycan binding-like" evidence="1">
    <location>
        <begin position="279"/>
        <end position="318"/>
    </location>
</feature>
<dbReference type="Proteomes" id="UP001165542">
    <property type="component" value="Unassembled WGS sequence"/>
</dbReference>
<dbReference type="EMBL" id="JAJISC010000008">
    <property type="protein sequence ID" value="MCS2610795.1"/>
    <property type="molecule type" value="Genomic_DNA"/>
</dbReference>
<dbReference type="Pfam" id="PF01471">
    <property type="entry name" value="PG_binding_1"/>
    <property type="match status" value="1"/>
</dbReference>
<evidence type="ECO:0000259" key="1">
    <source>
        <dbReference type="Pfam" id="PF01471"/>
    </source>
</evidence>
<dbReference type="Gene3D" id="1.10.101.10">
    <property type="entry name" value="PGBD-like superfamily/PGBD"/>
    <property type="match status" value="1"/>
</dbReference>
<dbReference type="InterPro" id="IPR036365">
    <property type="entry name" value="PGBD-like_sf"/>
</dbReference>
<evidence type="ECO:0000313" key="2">
    <source>
        <dbReference type="EMBL" id="MCS2610795.1"/>
    </source>
</evidence>
<reference evidence="2" key="1">
    <citation type="submission" date="2021-11" db="EMBL/GenBank/DDBJ databases">
        <title>Halomonas sp., isolated from a coastal aquaculture zone in Dongshan Bay.</title>
        <authorList>
            <person name="Lin W."/>
        </authorList>
    </citation>
    <scope>NUCLEOTIDE SEQUENCE</scope>
    <source>
        <strain evidence="2">Yzlin-01</strain>
    </source>
</reference>
<name>A0ABT2EGV3_9GAMM</name>
<comment type="caution">
    <text evidence="2">The sequence shown here is derived from an EMBL/GenBank/DDBJ whole genome shotgun (WGS) entry which is preliminary data.</text>
</comment>